<dbReference type="SUPFAM" id="SSF53448">
    <property type="entry name" value="Nucleotide-diphospho-sugar transferases"/>
    <property type="match status" value="1"/>
</dbReference>
<dbReference type="GO" id="GO:0046872">
    <property type="term" value="F:metal ion binding"/>
    <property type="evidence" value="ECO:0007669"/>
    <property type="project" value="InterPro"/>
</dbReference>
<dbReference type="PROSITE" id="PS50231">
    <property type="entry name" value="RICIN_B_LECTIN"/>
    <property type="match status" value="1"/>
</dbReference>
<dbReference type="Proteomes" id="UP000186817">
    <property type="component" value="Unassembled WGS sequence"/>
</dbReference>
<dbReference type="PROSITE" id="PS50103">
    <property type="entry name" value="ZF_C3H1"/>
    <property type="match status" value="1"/>
</dbReference>
<dbReference type="InterPro" id="IPR000571">
    <property type="entry name" value="Znf_CCCH"/>
</dbReference>
<comment type="caution">
    <text evidence="4">The sequence shown here is derived from an EMBL/GenBank/DDBJ whole genome shotgun (WGS) entry which is preliminary data.</text>
</comment>
<dbReference type="Pfam" id="PF00535">
    <property type="entry name" value="Glycos_transf_2"/>
    <property type="match status" value="1"/>
</dbReference>
<name>A0A1Q9CA96_SYMMI</name>
<feature type="region of interest" description="Disordered" evidence="2">
    <location>
        <begin position="1462"/>
        <end position="1500"/>
    </location>
</feature>
<feature type="region of interest" description="Disordered" evidence="2">
    <location>
        <begin position="1069"/>
        <end position="1141"/>
    </location>
</feature>
<keyword evidence="3" id="KW-0472">Membrane</keyword>
<protein>
    <submittedName>
        <fullName evidence="4">Polypeptide N-acetylgalactosaminyltransferase 15</fullName>
    </submittedName>
</protein>
<dbReference type="InterPro" id="IPR001173">
    <property type="entry name" value="Glyco_trans_2-like"/>
</dbReference>
<dbReference type="GO" id="GO:0005794">
    <property type="term" value="C:Golgi apparatus"/>
    <property type="evidence" value="ECO:0007669"/>
    <property type="project" value="TreeGrafter"/>
</dbReference>
<organism evidence="4 5">
    <name type="scientific">Symbiodinium microadriaticum</name>
    <name type="common">Dinoflagellate</name>
    <name type="synonym">Zooxanthella microadriatica</name>
    <dbReference type="NCBI Taxonomy" id="2951"/>
    <lineage>
        <taxon>Eukaryota</taxon>
        <taxon>Sar</taxon>
        <taxon>Alveolata</taxon>
        <taxon>Dinophyceae</taxon>
        <taxon>Suessiales</taxon>
        <taxon>Symbiodiniaceae</taxon>
        <taxon>Symbiodinium</taxon>
    </lineage>
</organism>
<evidence type="ECO:0000313" key="5">
    <source>
        <dbReference type="Proteomes" id="UP000186817"/>
    </source>
</evidence>
<feature type="compositionally biased region" description="Acidic residues" evidence="2">
    <location>
        <begin position="1395"/>
        <end position="1404"/>
    </location>
</feature>
<accession>A0A1Q9CA96</accession>
<dbReference type="EMBL" id="LSRX01001441">
    <property type="protein sequence ID" value="OLP79850.1"/>
    <property type="molecule type" value="Genomic_DNA"/>
</dbReference>
<feature type="compositionally biased region" description="Basic and acidic residues" evidence="2">
    <location>
        <begin position="1252"/>
        <end position="1284"/>
    </location>
</feature>
<dbReference type="PANTHER" id="PTHR11675:SF126">
    <property type="entry name" value="RICIN B LECTIN DOMAIN-CONTAINING PROTEIN"/>
    <property type="match status" value="1"/>
</dbReference>
<evidence type="ECO:0000256" key="1">
    <source>
        <dbReference type="ARBA" id="ARBA00023157"/>
    </source>
</evidence>
<keyword evidence="4" id="KW-0808">Transferase</keyword>
<keyword evidence="3" id="KW-0812">Transmembrane</keyword>
<feature type="region of interest" description="Disordered" evidence="2">
    <location>
        <begin position="1423"/>
        <end position="1449"/>
    </location>
</feature>
<feature type="transmembrane region" description="Helical" evidence="3">
    <location>
        <begin position="99"/>
        <end position="119"/>
    </location>
</feature>
<feature type="compositionally biased region" description="Basic residues" evidence="2">
    <location>
        <begin position="1462"/>
        <end position="1472"/>
    </location>
</feature>
<sequence length="1644" mass="184669">MRRRVATSPYTREGRRKKLKWPAWPLSGVTPHQFHSFLRPWMIAGLYKAVVTVAAQLQQTHGSKLMRADDTQVGGKALMVSCTVLDGRENAWGLQEMGIARWALILLSTLPLLLVALLVPLLTSGALVAFCFLQVLGHTCLGAGTPRDFFSFGVRLLLGFTLNASLVSVVSLAGTDLLERREGQAGAAAASDGSVGSAEETATNAAITTLSVVVPCANESAWNVQHTVQAIWEATPRAELLEILLVDDASRPSLERQLSRAVSGAAFFLTSHRARVLRNPEPRGLLRSKQRGADAAKGDAIVFLDCHVRPMEHWTEDLLEHLNANWRRVAVPLMTNLDPDTWRELQPSKGGQKMCLTWAADSFWCDGWPGDEVPLLSGGLMALTSRWWHLSGGLGPVDETMQGWGGENLDQSLRTWLCGGEIRAAQNSRVAHLWRDGGKTAPRYRLSEAQILRNRLRAAEAWMGPWASKVRSFEEFRGLAERRHEIDDSELQQLQRRLGCAPFANYLEHFRELFRLTGLLPESVFHLQLESQGETRSASLCLSVDPYENLKRPFLSRCIPGLAFQRWQFLGSEAESSELSVLKLWNYDVCLAWYGGDFQTGMCSFFRRSQFQEFAFQEEFIMVPRLTKVLQCLAGAPHERPAKLRPERRQGLGSTPLLASTGTGSWRFLGEWCLVPPREAQGNGDVELFLSPCSELGPKEQATLEELGVGNGFLRQLRIAGDGRCLHVTGNGLAATQCGEFQFFFRVQEGRPLCEGEKPRRCLSAEGSGTSPGSLALEPCERTSEAFERQLFVQEPSQSRFGRTFSLRQGRQGHRCLIGLPQSGKLQLVLAACDTASSAWAQTRDALIWTERSTDSQALDSISWGPTDPRDASHCLTAERSKGGFRPWAFQPVLRSCFFEDFTQRFRVQNGSVFIPSHAANQGRSRFPALCLTAKSPVKRSLRSSVSSELDSWRLLRAEPCFEAGGHRPKLRWRKLYEETPLETRLLLEKNRVGIARGLMRIFEGISGGTLLTVHVAYSLSCAMAYVQVPGRPTRQLERPFPSPIKPVPILRVGSVGSVLPLHCKAKPAVPPSPRSWAWTPRKVPEPMTPSRPKASAPRSPERGAPFTPPRPERKAEYVTVTVPEPPEPVKSEKVPEPPVPPPPKIPVITHPHYAIRRQVCQQVLLTNLPVGVEEHHIVRQLDTAGLEQPFVVQVNQAASTCTLFYPQVSKSADMLVEEDHLLFEHAGGRHLLPATLIGKVELMWTDPRCPRRGDQSCEKDQSKGSEKETPREPEKEAAEERAVESTPALRENQSCQSIQNLAESWVQRLGSEELPSVGSTWHYKHSCRPCRFLLTGCKRGKSCDFCHLCDGTQKRRRVEKADDLADMDGSTEAGESLPSSDASKSSVEVKSETGETEENEPAEPEISHEDMASLIGRLWPKSEPSDIWEKPKPRTARPRARRAQNRKLSRFLKLHGKKLWSGSRKVKRRADTRRPSEPAEPPRQPMDGTPLHPTLSRHRTSDWQLEREVAVRELRYSQRTCGSYFRCGRKCEDLVRDLHEKKVDPRTADFLVLDVIRKRDARGRFVLWSADNRRLWALKKFQQYTQGEIKVRVRFQGDFHALKRFERNLDTDCDGRYIKFRKDSHKWLRNPLGPARRRRGGRR</sequence>
<keyword evidence="1" id="KW-1015">Disulfide bond</keyword>
<feature type="region of interest" description="Disordered" evidence="2">
    <location>
        <begin position="1359"/>
        <end position="1409"/>
    </location>
</feature>
<dbReference type="PANTHER" id="PTHR11675">
    <property type="entry name" value="N-ACETYLGALACTOSAMINYLTRANSFERASE"/>
    <property type="match status" value="1"/>
</dbReference>
<feature type="compositionally biased region" description="Basic and acidic residues" evidence="2">
    <location>
        <begin position="1424"/>
        <end position="1433"/>
    </location>
</feature>
<evidence type="ECO:0000256" key="2">
    <source>
        <dbReference type="SAM" id="MobiDB-lite"/>
    </source>
</evidence>
<feature type="compositionally biased region" description="Basic residues" evidence="2">
    <location>
        <begin position="1434"/>
        <end position="1449"/>
    </location>
</feature>
<dbReference type="OrthoDB" id="429263at2759"/>
<dbReference type="InterPro" id="IPR029044">
    <property type="entry name" value="Nucleotide-diphossugar_trans"/>
</dbReference>
<proteinExistence type="predicted"/>
<keyword evidence="3" id="KW-1133">Transmembrane helix</keyword>
<dbReference type="GO" id="GO:0004653">
    <property type="term" value="F:polypeptide N-acetylgalactosaminyltransferase activity"/>
    <property type="evidence" value="ECO:0007669"/>
    <property type="project" value="TreeGrafter"/>
</dbReference>
<dbReference type="Gene3D" id="3.90.550.10">
    <property type="entry name" value="Spore Coat Polysaccharide Biosynthesis Protein SpsA, Chain A"/>
    <property type="match status" value="1"/>
</dbReference>
<evidence type="ECO:0000256" key="3">
    <source>
        <dbReference type="SAM" id="Phobius"/>
    </source>
</evidence>
<evidence type="ECO:0000313" key="4">
    <source>
        <dbReference type="EMBL" id="OLP79850.1"/>
    </source>
</evidence>
<reference evidence="4 5" key="1">
    <citation type="submission" date="2016-02" db="EMBL/GenBank/DDBJ databases">
        <title>Genome analysis of coral dinoflagellate symbionts highlights evolutionary adaptations to a symbiotic lifestyle.</title>
        <authorList>
            <person name="Aranda M."/>
            <person name="Li Y."/>
            <person name="Liew Y.J."/>
            <person name="Baumgarten S."/>
            <person name="Simakov O."/>
            <person name="Wilson M."/>
            <person name="Piel J."/>
            <person name="Ashoor H."/>
            <person name="Bougouffa S."/>
            <person name="Bajic V.B."/>
            <person name="Ryu T."/>
            <person name="Ravasi T."/>
            <person name="Bayer T."/>
            <person name="Micklem G."/>
            <person name="Kim H."/>
            <person name="Bhak J."/>
            <person name="Lajeunesse T.C."/>
            <person name="Voolstra C.R."/>
        </authorList>
    </citation>
    <scope>NUCLEOTIDE SEQUENCE [LARGE SCALE GENOMIC DNA]</scope>
    <source>
        <strain evidence="4 5">CCMP2467</strain>
    </source>
</reference>
<dbReference type="GO" id="GO:0006493">
    <property type="term" value="P:protein O-linked glycosylation"/>
    <property type="evidence" value="ECO:0007669"/>
    <property type="project" value="TreeGrafter"/>
</dbReference>
<gene>
    <name evidence="4" type="primary">GALNT15</name>
    <name evidence="4" type="ORF">AK812_SmicGene39804</name>
</gene>
<feature type="region of interest" description="Disordered" evidence="2">
    <location>
        <begin position="1252"/>
        <end position="1294"/>
    </location>
</feature>
<keyword evidence="5" id="KW-1185">Reference proteome</keyword>